<dbReference type="Proteomes" id="UP000305778">
    <property type="component" value="Unassembled WGS sequence"/>
</dbReference>
<accession>A0A4V5N074</accession>
<name>A0A4V5N074_9ACTN</name>
<dbReference type="Gene3D" id="3.10.450.50">
    <property type="match status" value="1"/>
</dbReference>
<keyword evidence="3" id="KW-1185">Reference proteome</keyword>
<evidence type="ECO:0000313" key="3">
    <source>
        <dbReference type="Proteomes" id="UP000305778"/>
    </source>
</evidence>
<dbReference type="EMBL" id="SUMC01000011">
    <property type="protein sequence ID" value="TKA10919.1"/>
    <property type="molecule type" value="Genomic_DNA"/>
</dbReference>
<sequence>MSATPREVAESYWRAEESRDITRILSHFHEDAVFHPVSGPLKGHAEIRTFYDGMGDAFPGLEVTITHEICSGDEACLEWEAVLIDHDGVRIPIRGVNVVHIHDGKFDSVRAYFDPTQFPTTGGQQ</sequence>
<reference evidence="2 3" key="1">
    <citation type="submission" date="2019-04" db="EMBL/GenBank/DDBJ databases">
        <title>Streptomyces oryziradicis sp. nov., a novel actinomycete isolated from rhizosphere soil of rice (Oryza sativa L.).</title>
        <authorList>
            <person name="Li C."/>
        </authorList>
    </citation>
    <scope>NUCLEOTIDE SEQUENCE [LARGE SCALE GENOMIC DNA]</scope>
    <source>
        <strain evidence="2 3">NEAU-C40</strain>
    </source>
</reference>
<gene>
    <name evidence="2" type="ORF">FCI23_14960</name>
</gene>
<evidence type="ECO:0000259" key="1">
    <source>
        <dbReference type="Pfam" id="PF12680"/>
    </source>
</evidence>
<dbReference type="Pfam" id="PF12680">
    <property type="entry name" value="SnoaL_2"/>
    <property type="match status" value="1"/>
</dbReference>
<feature type="domain" description="SnoaL-like" evidence="1">
    <location>
        <begin position="10"/>
        <end position="106"/>
    </location>
</feature>
<dbReference type="InterPro" id="IPR037401">
    <property type="entry name" value="SnoaL-like"/>
</dbReference>
<protein>
    <submittedName>
        <fullName evidence="2">Nuclear transport factor 2 family protein</fullName>
    </submittedName>
</protein>
<dbReference type="OrthoDB" id="9182871at2"/>
<dbReference type="SUPFAM" id="SSF54427">
    <property type="entry name" value="NTF2-like"/>
    <property type="match status" value="1"/>
</dbReference>
<dbReference type="InterPro" id="IPR032710">
    <property type="entry name" value="NTF2-like_dom_sf"/>
</dbReference>
<dbReference type="AlphaFoldDB" id="A0A4V5N074"/>
<organism evidence="2 3">
    <name type="scientific">Actinacidiphila oryziradicis</name>
    <dbReference type="NCBI Taxonomy" id="2571141"/>
    <lineage>
        <taxon>Bacteria</taxon>
        <taxon>Bacillati</taxon>
        <taxon>Actinomycetota</taxon>
        <taxon>Actinomycetes</taxon>
        <taxon>Kitasatosporales</taxon>
        <taxon>Streptomycetaceae</taxon>
        <taxon>Actinacidiphila</taxon>
    </lineage>
</organism>
<dbReference type="RefSeq" id="WP_136724367.1">
    <property type="nucleotide sequence ID" value="NZ_SUMC01000011.1"/>
</dbReference>
<proteinExistence type="predicted"/>
<evidence type="ECO:0000313" key="2">
    <source>
        <dbReference type="EMBL" id="TKA10919.1"/>
    </source>
</evidence>
<comment type="caution">
    <text evidence="2">The sequence shown here is derived from an EMBL/GenBank/DDBJ whole genome shotgun (WGS) entry which is preliminary data.</text>
</comment>